<reference evidence="3 4" key="1">
    <citation type="submission" date="2016-10" db="EMBL/GenBank/DDBJ databases">
        <authorList>
            <person name="de Groot N.N."/>
        </authorList>
    </citation>
    <scope>NUCLEOTIDE SEQUENCE [LARGE SCALE GENOMIC DNA]</scope>
    <source>
        <strain evidence="3 4">DSM 44993</strain>
    </source>
</reference>
<feature type="region of interest" description="Disordered" evidence="1">
    <location>
        <begin position="35"/>
        <end position="54"/>
    </location>
</feature>
<dbReference type="STRING" id="394193.SAMN04489732_11068"/>
<name>A0A1H8XZV2_9PSEU</name>
<evidence type="ECO:0000256" key="2">
    <source>
        <dbReference type="SAM" id="Phobius"/>
    </source>
</evidence>
<gene>
    <name evidence="3" type="ORF">SAMN04489732_11068</name>
</gene>
<feature type="transmembrane region" description="Helical" evidence="2">
    <location>
        <begin position="69"/>
        <end position="91"/>
    </location>
</feature>
<keyword evidence="2" id="KW-0812">Transmembrane</keyword>
<sequence length="532" mass="55681">MSETDPESTRRPAHAVPPGAAGTARGWAESVLQAAKTQDAAEGGTDPRAATGPRVPVLLLPATPPRSEVVPMASAVLPAAGAAGLVAAVVVPLDRPGIGWVLTGAVLAGAIFAVDRRARPRDAPRHFTRASAGWAALSLALLAVGAVRASGWLFILCGLAAAVTGSLAVVGRRTMNTTFYDVLAVPIEAFGSIPWVARGLRGAGRQRGRVFGAVLAALAVIVVFLPLLTSADATFAHFVGEMVPDLGAGAIFRWGFLFCVALFGVTGACYLLASPPFPATDGPRTARGDRLLWTLPLATLVVIFAGFVAVRIVVLFGGKDYVLRTGGLTSAEYARGGFWQLCACTVLTLGIIAAALRWGPRELKGDRIGQRILLGALAALSLVLVLSALSRMWTYQEAYGFTVLRLLVEVCEIWLGCVFLLVGVALVRLRSAWLPRAAIATAAAALLALAVADPEALIAGADIDRAAQGKPLDTRYLGGFSADIVPVVAQRLPDAGCVLRPVLRDLPDEHWPGWNLSRASAREVRLPAADCR</sequence>
<protein>
    <submittedName>
        <fullName evidence="3">Uncharacterized protein</fullName>
    </submittedName>
</protein>
<feature type="transmembrane region" description="Helical" evidence="2">
    <location>
        <begin position="338"/>
        <end position="360"/>
    </location>
</feature>
<evidence type="ECO:0000256" key="1">
    <source>
        <dbReference type="SAM" id="MobiDB-lite"/>
    </source>
</evidence>
<dbReference type="Proteomes" id="UP000198582">
    <property type="component" value="Unassembled WGS sequence"/>
</dbReference>
<feature type="transmembrane region" description="Helical" evidence="2">
    <location>
        <begin position="126"/>
        <end position="146"/>
    </location>
</feature>
<feature type="region of interest" description="Disordered" evidence="1">
    <location>
        <begin position="1"/>
        <end position="25"/>
    </location>
</feature>
<feature type="transmembrane region" description="Helical" evidence="2">
    <location>
        <begin position="251"/>
        <end position="273"/>
    </location>
</feature>
<feature type="transmembrane region" description="Helical" evidence="2">
    <location>
        <begin position="406"/>
        <end position="426"/>
    </location>
</feature>
<dbReference type="EMBL" id="FOEF01000010">
    <property type="protein sequence ID" value="SEP45570.1"/>
    <property type="molecule type" value="Genomic_DNA"/>
</dbReference>
<dbReference type="Pfam" id="PF13687">
    <property type="entry name" value="DUF4153"/>
    <property type="match status" value="1"/>
</dbReference>
<dbReference type="AlphaFoldDB" id="A0A1H8XZV2"/>
<feature type="transmembrane region" description="Helical" evidence="2">
    <location>
        <begin position="210"/>
        <end position="231"/>
    </location>
</feature>
<keyword evidence="2" id="KW-0472">Membrane</keyword>
<organism evidence="3 4">
    <name type="scientific">Amycolatopsis saalfeldensis</name>
    <dbReference type="NCBI Taxonomy" id="394193"/>
    <lineage>
        <taxon>Bacteria</taxon>
        <taxon>Bacillati</taxon>
        <taxon>Actinomycetota</taxon>
        <taxon>Actinomycetes</taxon>
        <taxon>Pseudonocardiales</taxon>
        <taxon>Pseudonocardiaceae</taxon>
        <taxon>Amycolatopsis</taxon>
    </lineage>
</organism>
<keyword evidence="2" id="KW-1133">Transmembrane helix</keyword>
<dbReference type="RefSeq" id="WP_342744048.1">
    <property type="nucleotide sequence ID" value="NZ_FOEF01000010.1"/>
</dbReference>
<proteinExistence type="predicted"/>
<dbReference type="InterPro" id="IPR025291">
    <property type="entry name" value="DUF4153"/>
</dbReference>
<feature type="transmembrane region" description="Helical" evidence="2">
    <location>
        <begin position="293"/>
        <end position="318"/>
    </location>
</feature>
<feature type="transmembrane region" description="Helical" evidence="2">
    <location>
        <begin position="152"/>
        <end position="170"/>
    </location>
</feature>
<feature type="transmembrane region" description="Helical" evidence="2">
    <location>
        <begin position="433"/>
        <end position="452"/>
    </location>
</feature>
<evidence type="ECO:0000313" key="3">
    <source>
        <dbReference type="EMBL" id="SEP45570.1"/>
    </source>
</evidence>
<keyword evidence="4" id="KW-1185">Reference proteome</keyword>
<feature type="transmembrane region" description="Helical" evidence="2">
    <location>
        <begin position="372"/>
        <end position="394"/>
    </location>
</feature>
<accession>A0A1H8XZV2</accession>
<feature type="transmembrane region" description="Helical" evidence="2">
    <location>
        <begin position="97"/>
        <end position="114"/>
    </location>
</feature>
<evidence type="ECO:0000313" key="4">
    <source>
        <dbReference type="Proteomes" id="UP000198582"/>
    </source>
</evidence>